<proteinExistence type="predicted"/>
<dbReference type="EMBL" id="MU005572">
    <property type="protein sequence ID" value="KAF2689440.1"/>
    <property type="molecule type" value="Genomic_DNA"/>
</dbReference>
<protein>
    <submittedName>
        <fullName evidence="1">Uncharacterized protein</fullName>
    </submittedName>
</protein>
<evidence type="ECO:0000313" key="1">
    <source>
        <dbReference type="EMBL" id="KAF2689440.1"/>
    </source>
</evidence>
<dbReference type="AlphaFoldDB" id="A0A6G1JGU0"/>
<sequence>MRPGTSGSHGAAVCRSSTRAFHPSYLQMMASSVRATSDSVCSCQPPALASFAKTTLERTFGPSPSSGSAERDPIDNYQTSERVCSGRHGAAMREFSVFASHPRPIFTSASVRARSMMQVMSTLLLAHRLLPLNHAPLNEMVNTIGTFMLGKPTVSRSTLVVRIQLPSVLGSPLTFLYGCRIVQKQYCCLAEKSNSLPDSE</sequence>
<reference evidence="1" key="1">
    <citation type="journal article" date="2020" name="Stud. Mycol.">
        <title>101 Dothideomycetes genomes: a test case for predicting lifestyles and emergence of pathogens.</title>
        <authorList>
            <person name="Haridas S."/>
            <person name="Albert R."/>
            <person name="Binder M."/>
            <person name="Bloem J."/>
            <person name="Labutti K."/>
            <person name="Salamov A."/>
            <person name="Andreopoulos B."/>
            <person name="Baker S."/>
            <person name="Barry K."/>
            <person name="Bills G."/>
            <person name="Bluhm B."/>
            <person name="Cannon C."/>
            <person name="Castanera R."/>
            <person name="Culley D."/>
            <person name="Daum C."/>
            <person name="Ezra D."/>
            <person name="Gonzalez J."/>
            <person name="Henrissat B."/>
            <person name="Kuo A."/>
            <person name="Liang C."/>
            <person name="Lipzen A."/>
            <person name="Lutzoni F."/>
            <person name="Magnuson J."/>
            <person name="Mondo S."/>
            <person name="Nolan M."/>
            <person name="Ohm R."/>
            <person name="Pangilinan J."/>
            <person name="Park H.-J."/>
            <person name="Ramirez L."/>
            <person name="Alfaro M."/>
            <person name="Sun H."/>
            <person name="Tritt A."/>
            <person name="Yoshinaga Y."/>
            <person name="Zwiers L.-H."/>
            <person name="Turgeon B."/>
            <person name="Goodwin S."/>
            <person name="Spatafora J."/>
            <person name="Crous P."/>
            <person name="Grigoriev I."/>
        </authorList>
    </citation>
    <scope>NUCLEOTIDE SEQUENCE</scope>
    <source>
        <strain evidence="1">CBS 122367</strain>
    </source>
</reference>
<organism evidence="1 2">
    <name type="scientific">Lentithecium fluviatile CBS 122367</name>
    <dbReference type="NCBI Taxonomy" id="1168545"/>
    <lineage>
        <taxon>Eukaryota</taxon>
        <taxon>Fungi</taxon>
        <taxon>Dikarya</taxon>
        <taxon>Ascomycota</taxon>
        <taxon>Pezizomycotina</taxon>
        <taxon>Dothideomycetes</taxon>
        <taxon>Pleosporomycetidae</taxon>
        <taxon>Pleosporales</taxon>
        <taxon>Massarineae</taxon>
        <taxon>Lentitheciaceae</taxon>
        <taxon>Lentithecium</taxon>
    </lineage>
</organism>
<accession>A0A6G1JGU0</accession>
<name>A0A6G1JGU0_9PLEO</name>
<evidence type="ECO:0000313" key="2">
    <source>
        <dbReference type="Proteomes" id="UP000799291"/>
    </source>
</evidence>
<gene>
    <name evidence="1" type="ORF">K458DRAFT_127777</name>
</gene>
<dbReference type="Proteomes" id="UP000799291">
    <property type="component" value="Unassembled WGS sequence"/>
</dbReference>
<keyword evidence="2" id="KW-1185">Reference proteome</keyword>